<dbReference type="Pfam" id="PF13516">
    <property type="entry name" value="LRR_6"/>
    <property type="match status" value="1"/>
</dbReference>
<dbReference type="InterPro" id="IPR032675">
    <property type="entry name" value="LRR_dom_sf"/>
</dbReference>
<dbReference type="Proteomes" id="UP000261360">
    <property type="component" value="Unplaced"/>
</dbReference>
<organism evidence="3 4">
    <name type="scientific">Seriola lalandi dorsalis</name>
    <dbReference type="NCBI Taxonomy" id="1841481"/>
    <lineage>
        <taxon>Eukaryota</taxon>
        <taxon>Metazoa</taxon>
        <taxon>Chordata</taxon>
        <taxon>Craniata</taxon>
        <taxon>Vertebrata</taxon>
        <taxon>Euteleostomi</taxon>
        <taxon>Actinopterygii</taxon>
        <taxon>Neopterygii</taxon>
        <taxon>Teleostei</taxon>
        <taxon>Neoteleostei</taxon>
        <taxon>Acanthomorphata</taxon>
        <taxon>Carangaria</taxon>
        <taxon>Carangiformes</taxon>
        <taxon>Carangidae</taxon>
        <taxon>Seriola</taxon>
    </lineage>
</organism>
<evidence type="ECO:0000313" key="4">
    <source>
        <dbReference type="Proteomes" id="UP000261360"/>
    </source>
</evidence>
<dbReference type="InterPro" id="IPR001611">
    <property type="entry name" value="Leu-rich_rpt"/>
</dbReference>
<keyword evidence="1" id="KW-0433">Leucine-rich repeat</keyword>
<name>A0A3B4YA33_SERLL</name>
<dbReference type="Gene3D" id="3.80.10.10">
    <property type="entry name" value="Ribonuclease Inhibitor"/>
    <property type="match status" value="1"/>
</dbReference>
<dbReference type="Ensembl" id="ENSSLDT00000025751.1">
    <property type="protein sequence ID" value="ENSSLDP00000024966.1"/>
    <property type="gene ID" value="ENSSLDG00000019442.1"/>
</dbReference>
<evidence type="ECO:0000313" key="3">
    <source>
        <dbReference type="Ensembl" id="ENSSLDP00000024966.1"/>
    </source>
</evidence>
<dbReference type="STRING" id="1841481.ENSSLDP00000024966"/>
<reference evidence="3" key="2">
    <citation type="submission" date="2025-09" db="UniProtKB">
        <authorList>
            <consortium name="Ensembl"/>
        </authorList>
    </citation>
    <scope>IDENTIFICATION</scope>
</reference>
<protein>
    <recommendedName>
        <fullName evidence="5">NACHT LRR and PYD domain-containing protein</fullName>
    </recommendedName>
</protein>
<reference evidence="3" key="1">
    <citation type="submission" date="2025-08" db="UniProtKB">
        <authorList>
            <consortium name="Ensembl"/>
        </authorList>
    </citation>
    <scope>IDENTIFICATION</scope>
</reference>
<evidence type="ECO:0000256" key="2">
    <source>
        <dbReference type="ARBA" id="ARBA00022737"/>
    </source>
</evidence>
<proteinExistence type="predicted"/>
<sequence length="67" mass="7251">MTIYSEAFQKGLFHLCVSRLSGCQVTEKGCSFLASALSANPSHLRELDLSYNNPGDSGAKQTLCPTR</sequence>
<dbReference type="InterPro" id="IPR051261">
    <property type="entry name" value="NLR"/>
</dbReference>
<evidence type="ECO:0008006" key="5">
    <source>
        <dbReference type="Google" id="ProtNLM"/>
    </source>
</evidence>
<accession>A0A3B4YA33</accession>
<dbReference type="GeneTree" id="ENSGT01140000282747"/>
<keyword evidence="2" id="KW-0677">Repeat</keyword>
<evidence type="ECO:0000256" key="1">
    <source>
        <dbReference type="ARBA" id="ARBA00022614"/>
    </source>
</evidence>
<dbReference type="PANTHER" id="PTHR24106">
    <property type="entry name" value="NACHT, LRR AND CARD DOMAINS-CONTAINING"/>
    <property type="match status" value="1"/>
</dbReference>
<dbReference type="AlphaFoldDB" id="A0A3B4YA33"/>
<dbReference type="SUPFAM" id="SSF52047">
    <property type="entry name" value="RNI-like"/>
    <property type="match status" value="1"/>
</dbReference>
<keyword evidence="4" id="KW-1185">Reference proteome</keyword>